<protein>
    <submittedName>
        <fullName evidence="7">Putative membrane protein</fullName>
    </submittedName>
</protein>
<proteinExistence type="predicted"/>
<sequence length="182" mass="20114">MRIKYNSPVILTYAIISICVLAFTSNGILAKYFSSPRHLSSFLNPYFYFKLVSYIAGHANWNHLIGNMMIILLVGPLLEEKYGSVKLFEMILITAISTALLNAFLFSNSLIGGSGIAFMLILLSSFSNIRSREIPLTFIIIAVLYIGSEVLSILKIDRVSQFSHLAGGFIGASYGFVRSVGR</sequence>
<evidence type="ECO:0000313" key="7">
    <source>
        <dbReference type="EMBL" id="EIM62928.1"/>
    </source>
</evidence>
<evidence type="ECO:0000256" key="4">
    <source>
        <dbReference type="ARBA" id="ARBA00023136"/>
    </source>
</evidence>
<name>I5B0B5_9BACT</name>
<dbReference type="STRING" id="879212.DespoDRAFT_00951"/>
<feature type="transmembrane region" description="Helical" evidence="5">
    <location>
        <begin position="54"/>
        <end position="75"/>
    </location>
</feature>
<feature type="domain" description="Peptidase S54 rhomboid" evidence="6">
    <location>
        <begin position="49"/>
        <end position="178"/>
    </location>
</feature>
<dbReference type="InterPro" id="IPR022764">
    <property type="entry name" value="Peptidase_S54_rhomboid_dom"/>
</dbReference>
<dbReference type="EMBL" id="CM001488">
    <property type="protein sequence ID" value="EIM62928.1"/>
    <property type="molecule type" value="Genomic_DNA"/>
</dbReference>
<dbReference type="OrthoDB" id="5419261at2"/>
<evidence type="ECO:0000256" key="2">
    <source>
        <dbReference type="ARBA" id="ARBA00022692"/>
    </source>
</evidence>
<reference evidence="7 8" key="1">
    <citation type="submission" date="2011-09" db="EMBL/GenBank/DDBJ databases">
        <authorList>
            <consortium name="US DOE Joint Genome Institute (JGI-PGF)"/>
            <person name="Lucas S."/>
            <person name="Han J."/>
            <person name="Lapidus A."/>
            <person name="Cheng J.-F."/>
            <person name="Goodwin L."/>
            <person name="Pitluck S."/>
            <person name="Peters L."/>
            <person name="Land M.L."/>
            <person name="Hauser L."/>
            <person name="Orellana R."/>
            <person name="Lovley D."/>
            <person name="Woyke T.J."/>
        </authorList>
    </citation>
    <scope>NUCLEOTIDE SEQUENCE [LARGE SCALE GENOMIC DNA]</scope>
    <source>
        <strain evidence="7 8">2ac9</strain>
    </source>
</reference>
<gene>
    <name evidence="7" type="ORF">DespoDRAFT_00951</name>
</gene>
<keyword evidence="8" id="KW-1185">Reference proteome</keyword>
<dbReference type="HOGENOM" id="CLU_095713_0_0_7"/>
<evidence type="ECO:0000259" key="6">
    <source>
        <dbReference type="Pfam" id="PF01694"/>
    </source>
</evidence>
<dbReference type="RefSeq" id="WP_004071779.1">
    <property type="nucleotide sequence ID" value="NZ_CM001488.1"/>
</dbReference>
<dbReference type="eggNOG" id="COG0705">
    <property type="taxonomic scope" value="Bacteria"/>
</dbReference>
<evidence type="ECO:0000256" key="5">
    <source>
        <dbReference type="SAM" id="Phobius"/>
    </source>
</evidence>
<accession>I5B0B5</accession>
<dbReference type="PANTHER" id="PTHR43066">
    <property type="entry name" value="RHOMBOID-RELATED PROTEIN"/>
    <property type="match status" value="1"/>
</dbReference>
<comment type="subcellular location">
    <subcellularLocation>
        <location evidence="1">Membrane</location>
        <topology evidence="1">Multi-pass membrane protein</topology>
    </subcellularLocation>
</comment>
<keyword evidence="4 5" id="KW-0472">Membrane</keyword>
<dbReference type="InterPro" id="IPR035952">
    <property type="entry name" value="Rhomboid-like_sf"/>
</dbReference>
<dbReference type="Pfam" id="PF01694">
    <property type="entry name" value="Rhomboid"/>
    <property type="match status" value="1"/>
</dbReference>
<keyword evidence="3 5" id="KW-1133">Transmembrane helix</keyword>
<dbReference type="GO" id="GO:0016020">
    <property type="term" value="C:membrane"/>
    <property type="evidence" value="ECO:0007669"/>
    <property type="project" value="UniProtKB-SubCell"/>
</dbReference>
<evidence type="ECO:0000313" key="8">
    <source>
        <dbReference type="Proteomes" id="UP000005778"/>
    </source>
</evidence>
<feature type="transmembrane region" description="Helical" evidence="5">
    <location>
        <begin position="12"/>
        <end position="34"/>
    </location>
</feature>
<dbReference type="Gene3D" id="1.20.1540.10">
    <property type="entry name" value="Rhomboid-like"/>
    <property type="match status" value="1"/>
</dbReference>
<dbReference type="SUPFAM" id="SSF144091">
    <property type="entry name" value="Rhomboid-like"/>
    <property type="match status" value="1"/>
</dbReference>
<organism evidence="7 8">
    <name type="scientific">Desulfobacter postgatei 2ac9</name>
    <dbReference type="NCBI Taxonomy" id="879212"/>
    <lineage>
        <taxon>Bacteria</taxon>
        <taxon>Pseudomonadati</taxon>
        <taxon>Thermodesulfobacteriota</taxon>
        <taxon>Desulfobacteria</taxon>
        <taxon>Desulfobacterales</taxon>
        <taxon>Desulfobacteraceae</taxon>
        <taxon>Desulfobacter</taxon>
    </lineage>
</organism>
<keyword evidence="2 5" id="KW-0812">Transmembrane</keyword>
<evidence type="ECO:0000256" key="1">
    <source>
        <dbReference type="ARBA" id="ARBA00004141"/>
    </source>
</evidence>
<dbReference type="GO" id="GO:0004252">
    <property type="term" value="F:serine-type endopeptidase activity"/>
    <property type="evidence" value="ECO:0007669"/>
    <property type="project" value="InterPro"/>
</dbReference>
<dbReference type="Proteomes" id="UP000005778">
    <property type="component" value="Chromosome"/>
</dbReference>
<dbReference type="AlphaFoldDB" id="I5B0B5"/>
<reference evidence="7 8" key="2">
    <citation type="submission" date="2012-02" db="EMBL/GenBank/DDBJ databases">
        <title>Improved High-Quality Draft sequence of Desulfobacter postgatei 2ac9.</title>
        <authorList>
            <consortium name="US DOE Joint Genome Institute"/>
            <person name="Lucas S."/>
            <person name="Han J."/>
            <person name="Lapidus A."/>
            <person name="Cheng J.-F."/>
            <person name="Goodwin L."/>
            <person name="Pitluck S."/>
            <person name="Peters L."/>
            <person name="Ovchinnikova G."/>
            <person name="Held B."/>
            <person name="Detter J.C."/>
            <person name="Han C."/>
            <person name="Tapia R."/>
            <person name="Land M."/>
            <person name="Hauser L."/>
            <person name="Kyrpides N."/>
            <person name="Ivanova N."/>
            <person name="Pagani I."/>
            <person name="Orellana R."/>
            <person name="Lovley D."/>
            <person name="Woyke T."/>
        </authorList>
    </citation>
    <scope>NUCLEOTIDE SEQUENCE [LARGE SCALE GENOMIC DNA]</scope>
    <source>
        <strain evidence="7 8">2ac9</strain>
    </source>
</reference>
<feature type="transmembrane region" description="Helical" evidence="5">
    <location>
        <begin position="136"/>
        <end position="156"/>
    </location>
</feature>
<evidence type="ECO:0000256" key="3">
    <source>
        <dbReference type="ARBA" id="ARBA00022989"/>
    </source>
</evidence>